<protein>
    <submittedName>
        <fullName evidence="1">Uncharacterized protein</fullName>
    </submittedName>
</protein>
<dbReference type="OrthoDB" id="10615296at2759"/>
<evidence type="ECO:0000313" key="1">
    <source>
        <dbReference type="EMBL" id="KAF0446311.1"/>
    </source>
</evidence>
<organism evidence="1 2">
    <name type="scientific">Gigaspora margarita</name>
    <dbReference type="NCBI Taxonomy" id="4874"/>
    <lineage>
        <taxon>Eukaryota</taxon>
        <taxon>Fungi</taxon>
        <taxon>Fungi incertae sedis</taxon>
        <taxon>Mucoromycota</taxon>
        <taxon>Glomeromycotina</taxon>
        <taxon>Glomeromycetes</taxon>
        <taxon>Diversisporales</taxon>
        <taxon>Gigasporaceae</taxon>
        <taxon>Gigaspora</taxon>
    </lineage>
</organism>
<evidence type="ECO:0000313" key="2">
    <source>
        <dbReference type="Proteomes" id="UP000439903"/>
    </source>
</evidence>
<dbReference type="AlphaFoldDB" id="A0A8H3XCR7"/>
<keyword evidence="2" id="KW-1185">Reference proteome</keyword>
<name>A0A8H3XCR7_GIGMA</name>
<gene>
    <name evidence="1" type="ORF">F8M41_002938</name>
</gene>
<dbReference type="Proteomes" id="UP000439903">
    <property type="component" value="Unassembled WGS sequence"/>
</dbReference>
<accession>A0A8H3XCR7</accession>
<dbReference type="EMBL" id="WTPW01001252">
    <property type="protein sequence ID" value="KAF0446311.1"/>
    <property type="molecule type" value="Genomic_DNA"/>
</dbReference>
<reference evidence="1 2" key="1">
    <citation type="journal article" date="2019" name="Environ. Microbiol.">
        <title>At the nexus of three kingdoms: the genome of the mycorrhizal fungus Gigaspora margarita provides insights into plant, endobacterial and fungal interactions.</title>
        <authorList>
            <person name="Venice F."/>
            <person name="Ghignone S."/>
            <person name="Salvioli di Fossalunga A."/>
            <person name="Amselem J."/>
            <person name="Novero M."/>
            <person name="Xianan X."/>
            <person name="Sedzielewska Toro K."/>
            <person name="Morin E."/>
            <person name="Lipzen A."/>
            <person name="Grigoriev I.V."/>
            <person name="Henrissat B."/>
            <person name="Martin F.M."/>
            <person name="Bonfante P."/>
        </authorList>
    </citation>
    <scope>NUCLEOTIDE SEQUENCE [LARGE SCALE GENOMIC DNA]</scope>
    <source>
        <strain evidence="1 2">BEG34</strain>
    </source>
</reference>
<proteinExistence type="predicted"/>
<comment type="caution">
    <text evidence="1">The sequence shown here is derived from an EMBL/GenBank/DDBJ whole genome shotgun (WGS) entry which is preliminary data.</text>
</comment>
<sequence length="164" mass="18813">MDKQILYFNLDVDKTLNKFTYANSKVTIEDEEDFEASIPDIMADIYQNLPGHWDTLHIGHCYETIGQSVGSSSFPNKLNQSVELQYTCCRFEFRDSVHPQPIVQWKGEVSLPTTYRFSLTNSTMNLPGLFDKSQISQAVDVTIYLVLGVEDFDFEIILNVNKKN</sequence>